<dbReference type="Proteomes" id="UP000242015">
    <property type="component" value="Unassembled WGS sequence"/>
</dbReference>
<accession>A0A2R6C9H8</accession>
<dbReference type="CDD" id="cd04688">
    <property type="entry name" value="NUDIX_Hydrolase"/>
    <property type="match status" value="1"/>
</dbReference>
<organism evidence="4 5">
    <name type="scientific">Candidatus Marsarchaeota G2 archaeon BE_D</name>
    <dbReference type="NCBI Taxonomy" id="1978158"/>
    <lineage>
        <taxon>Archaea</taxon>
        <taxon>Candidatus Marsarchaeota</taxon>
        <taxon>Candidatus Marsarchaeota group 2</taxon>
    </lineage>
</organism>
<evidence type="ECO:0000259" key="3">
    <source>
        <dbReference type="PROSITE" id="PS51462"/>
    </source>
</evidence>
<keyword evidence="2" id="KW-0378">Hydrolase</keyword>
<evidence type="ECO:0000313" key="4">
    <source>
        <dbReference type="EMBL" id="PSO07488.1"/>
    </source>
</evidence>
<gene>
    <name evidence="4" type="ORF">B9Q04_10620</name>
</gene>
<dbReference type="PANTHER" id="PTHR43046">
    <property type="entry name" value="GDP-MANNOSE MANNOSYL HYDROLASE"/>
    <property type="match status" value="1"/>
</dbReference>
<proteinExistence type="predicted"/>
<protein>
    <recommendedName>
        <fullName evidence="3">Nudix hydrolase domain-containing protein</fullName>
    </recommendedName>
</protein>
<comment type="cofactor">
    <cofactor evidence="1">
        <name>Mg(2+)</name>
        <dbReference type="ChEBI" id="CHEBI:18420"/>
    </cofactor>
</comment>
<name>A0A2R6C9H8_9ARCH</name>
<sequence>MFAQTTAATCPRIALRKPSDSLAKRWFNLDSTHTDPKGEITLKAFCVFSYQGAILVYERFDYVKKQGFYRPLGGKVEFGEYSAETLRRELMEETSMVAEEIRLLGVLENIFVYNGKQQHEVDFVYDGVFTDKSIYSRGYLEFVEGKAKMTAKWMPIKEFTEEKHILYPAGLLQLLIEKGYD</sequence>
<evidence type="ECO:0000313" key="5">
    <source>
        <dbReference type="Proteomes" id="UP000242015"/>
    </source>
</evidence>
<dbReference type="PROSITE" id="PS51462">
    <property type="entry name" value="NUDIX"/>
    <property type="match status" value="1"/>
</dbReference>
<dbReference type="Pfam" id="PF00293">
    <property type="entry name" value="NUDIX"/>
    <property type="match status" value="1"/>
</dbReference>
<comment type="caution">
    <text evidence="4">The sequence shown here is derived from an EMBL/GenBank/DDBJ whole genome shotgun (WGS) entry which is preliminary data.</text>
</comment>
<dbReference type="AlphaFoldDB" id="A0A2R6C9H8"/>
<dbReference type="InterPro" id="IPR000086">
    <property type="entry name" value="NUDIX_hydrolase_dom"/>
</dbReference>
<dbReference type="EMBL" id="NEXF01000242">
    <property type="protein sequence ID" value="PSO07488.1"/>
    <property type="molecule type" value="Genomic_DNA"/>
</dbReference>
<dbReference type="InterPro" id="IPR015797">
    <property type="entry name" value="NUDIX_hydrolase-like_dom_sf"/>
</dbReference>
<dbReference type="GO" id="GO:0016787">
    <property type="term" value="F:hydrolase activity"/>
    <property type="evidence" value="ECO:0007669"/>
    <property type="project" value="UniProtKB-KW"/>
</dbReference>
<feature type="domain" description="Nudix hydrolase" evidence="3">
    <location>
        <begin position="38"/>
        <end position="180"/>
    </location>
</feature>
<dbReference type="Gene3D" id="3.90.79.10">
    <property type="entry name" value="Nucleoside Triphosphate Pyrophosphohydrolase"/>
    <property type="match status" value="1"/>
</dbReference>
<dbReference type="PANTHER" id="PTHR43046:SF14">
    <property type="entry name" value="MUTT_NUDIX FAMILY PROTEIN"/>
    <property type="match status" value="1"/>
</dbReference>
<dbReference type="SUPFAM" id="SSF55811">
    <property type="entry name" value="Nudix"/>
    <property type="match status" value="1"/>
</dbReference>
<reference evidence="4 5" key="1">
    <citation type="submission" date="2017-04" db="EMBL/GenBank/DDBJ databases">
        <title>Novel microbial lineages endemic to geothermal iron-oxide mats fill important gaps in the evolutionary history of Archaea.</title>
        <authorList>
            <person name="Jay Z.J."/>
            <person name="Beam J.P."/>
            <person name="Dlakic M."/>
            <person name="Rusch D.B."/>
            <person name="Kozubal M.A."/>
            <person name="Inskeep W.P."/>
        </authorList>
    </citation>
    <scope>NUCLEOTIDE SEQUENCE [LARGE SCALE GENOMIC DNA]</scope>
    <source>
        <strain evidence="4">BE_D</strain>
    </source>
</reference>
<evidence type="ECO:0000256" key="2">
    <source>
        <dbReference type="ARBA" id="ARBA00022801"/>
    </source>
</evidence>
<evidence type="ECO:0000256" key="1">
    <source>
        <dbReference type="ARBA" id="ARBA00001946"/>
    </source>
</evidence>